<dbReference type="InterPro" id="IPR002491">
    <property type="entry name" value="ABC_transptr_periplasmic_BD"/>
</dbReference>
<dbReference type="PANTHER" id="PTHR30535:SF34">
    <property type="entry name" value="MOLYBDATE-BINDING PROTEIN MOLA"/>
    <property type="match status" value="1"/>
</dbReference>
<organism evidence="2 3">
    <name type="scientific">Methanonatronarchaeum thermophilum</name>
    <dbReference type="NCBI Taxonomy" id="1927129"/>
    <lineage>
        <taxon>Archaea</taxon>
        <taxon>Methanobacteriati</taxon>
        <taxon>Methanobacteriota</taxon>
        <taxon>Methanonatronarchaeia</taxon>
        <taxon>Methanonatronarchaeales</taxon>
        <taxon>Methanonatronarchaeaceae</taxon>
        <taxon>Methanonatronarchaeum</taxon>
    </lineage>
</organism>
<evidence type="ECO:0000313" key="3">
    <source>
        <dbReference type="Proteomes" id="UP000195137"/>
    </source>
</evidence>
<dbReference type="EMBL" id="MRZU01000004">
    <property type="protein sequence ID" value="OUJ18467.1"/>
    <property type="molecule type" value="Genomic_DNA"/>
</dbReference>
<accession>A0A1Y3GB27</accession>
<dbReference type="PROSITE" id="PS50983">
    <property type="entry name" value="FE_B12_PBP"/>
    <property type="match status" value="1"/>
</dbReference>
<dbReference type="PROSITE" id="PS51257">
    <property type="entry name" value="PROKAR_LIPOPROTEIN"/>
    <property type="match status" value="1"/>
</dbReference>
<feature type="domain" description="Fe/B12 periplasmic-binding" evidence="1">
    <location>
        <begin position="54"/>
        <end position="324"/>
    </location>
</feature>
<reference evidence="2 3" key="1">
    <citation type="submission" date="2016-12" db="EMBL/GenBank/DDBJ databases">
        <title>Discovery of methanogenic haloarchaea.</title>
        <authorList>
            <person name="Sorokin D.Y."/>
            <person name="Makarova K.S."/>
            <person name="Abbas B."/>
            <person name="Ferrer M."/>
            <person name="Golyshin P.N."/>
        </authorList>
    </citation>
    <scope>NUCLEOTIDE SEQUENCE [LARGE SCALE GENOMIC DNA]</scope>
    <source>
        <strain evidence="2">AMET1</strain>
    </source>
</reference>
<protein>
    <submittedName>
        <fullName evidence="2">ABC-type Fe(3+)-hydroxamate transport system periplasmic component</fullName>
    </submittedName>
</protein>
<name>A0A1Y3GB27_9EURY</name>
<sequence>MVKKRYLSFFIVLIVLALFISFGGCIDGMESDKDKITIEDSTGTEVEVNYPVEEIVTLTSNSAEAVRALDCDDKIVGISEFMKGDQFWEDLDDRTTVGNFFNPNYEEIASLNPDLVIAYSDYEEDLEDKLDKFDITVVRLDFYKVDQIEEEIEILGKILDAEDNAEKLLDFYEESMEEIIELTNEIGEEDVKNVYIEQFEEYTTAATNDSNWHQMLELINSRNIAEDLDKTHPEVSPEWVVDENPEVMIKIIRCSDTLGYTVNTTEKVENEYNTIMERTGLSLTTALEEDEVHLLSQDVVSAMRYPIGTSLMAESVYPEIYDELDPDELHKTYLTEFHDLEYKGEWSYQT</sequence>
<evidence type="ECO:0000313" key="2">
    <source>
        <dbReference type="EMBL" id="OUJ18467.1"/>
    </source>
</evidence>
<dbReference type="Pfam" id="PF01497">
    <property type="entry name" value="Peripla_BP_2"/>
    <property type="match status" value="1"/>
</dbReference>
<dbReference type="Proteomes" id="UP000195137">
    <property type="component" value="Unassembled WGS sequence"/>
</dbReference>
<proteinExistence type="predicted"/>
<dbReference type="InterPro" id="IPR050902">
    <property type="entry name" value="ABC_Transporter_SBP"/>
</dbReference>
<dbReference type="AlphaFoldDB" id="A0A1Y3GB27"/>
<comment type="caution">
    <text evidence="2">The sequence shown here is derived from an EMBL/GenBank/DDBJ whole genome shotgun (WGS) entry which is preliminary data.</text>
</comment>
<dbReference type="SUPFAM" id="SSF53807">
    <property type="entry name" value="Helical backbone' metal receptor"/>
    <property type="match status" value="1"/>
</dbReference>
<gene>
    <name evidence="2" type="ORF">AMET1_1383</name>
</gene>
<keyword evidence="3" id="KW-1185">Reference proteome</keyword>
<dbReference type="PANTHER" id="PTHR30535">
    <property type="entry name" value="VITAMIN B12-BINDING PROTEIN"/>
    <property type="match status" value="1"/>
</dbReference>
<evidence type="ECO:0000259" key="1">
    <source>
        <dbReference type="PROSITE" id="PS50983"/>
    </source>
</evidence>
<dbReference type="Gene3D" id="3.40.50.1980">
    <property type="entry name" value="Nitrogenase molybdenum iron protein domain"/>
    <property type="match status" value="2"/>
</dbReference>